<evidence type="ECO:0000313" key="1">
    <source>
        <dbReference type="EMBL" id="APR05837.1"/>
    </source>
</evidence>
<evidence type="ECO:0000313" key="2">
    <source>
        <dbReference type="Proteomes" id="UP000185739"/>
    </source>
</evidence>
<dbReference type="AlphaFoldDB" id="A0A1H5Z5C5"/>
<dbReference type="KEGG" id="tcl:Tchl_3022"/>
<dbReference type="STRING" id="96773.Tchl_3022"/>
<proteinExistence type="predicted"/>
<protein>
    <submittedName>
        <fullName evidence="1">Uncharacterized protein</fullName>
    </submittedName>
</protein>
<organism evidence="1 2">
    <name type="scientific">Thauera chlorobenzoica</name>
    <dbReference type="NCBI Taxonomy" id="96773"/>
    <lineage>
        <taxon>Bacteria</taxon>
        <taxon>Pseudomonadati</taxon>
        <taxon>Pseudomonadota</taxon>
        <taxon>Betaproteobacteria</taxon>
        <taxon>Rhodocyclales</taxon>
        <taxon>Zoogloeaceae</taxon>
        <taxon>Thauera</taxon>
    </lineage>
</organism>
<name>A0A1H5Z5C5_9RHOO</name>
<accession>A0A1H5Z5C5</accession>
<reference evidence="1 2" key="1">
    <citation type="submission" date="2016-12" db="EMBL/GenBank/DDBJ databases">
        <title>Complete genome sequence of Thauera chlorobenzoica, a Betaproteobacterium degrading haloaromatics anaerobically to CO2 and halides.</title>
        <authorList>
            <person name="Goris T."/>
            <person name="Mergelsberg M."/>
            <person name="Boll M."/>
        </authorList>
    </citation>
    <scope>NUCLEOTIDE SEQUENCE [LARGE SCALE GENOMIC DNA]</scope>
    <source>
        <strain evidence="1 2">3CB1</strain>
    </source>
</reference>
<dbReference type="Proteomes" id="UP000185739">
    <property type="component" value="Chromosome"/>
</dbReference>
<sequence length="56" mass="6128">MRPELKEIADGIVAAVKDHVSKATDDQLEVVAGLEARVVNKMAELEARIAELEARK</sequence>
<dbReference type="RefSeq" id="WP_157110123.1">
    <property type="nucleotide sequence ID" value="NZ_CP018839.1"/>
</dbReference>
<keyword evidence="2" id="KW-1185">Reference proteome</keyword>
<dbReference type="EMBL" id="CP018839">
    <property type="protein sequence ID" value="APR05837.1"/>
    <property type="molecule type" value="Genomic_DNA"/>
</dbReference>
<gene>
    <name evidence="1" type="ORF">Tchl_3022</name>
</gene>